<evidence type="ECO:0000313" key="7">
    <source>
        <dbReference type="Proteomes" id="UP001223420"/>
    </source>
</evidence>
<dbReference type="InterPro" id="IPR058163">
    <property type="entry name" value="LysR-type_TF_proteobact-type"/>
</dbReference>
<dbReference type="SUPFAM" id="SSF46785">
    <property type="entry name" value="Winged helix' DNA-binding domain"/>
    <property type="match status" value="1"/>
</dbReference>
<comment type="caution">
    <text evidence="6">The sequence shown here is derived from an EMBL/GenBank/DDBJ whole genome shotgun (WGS) entry which is preliminary data.</text>
</comment>
<evidence type="ECO:0000256" key="2">
    <source>
        <dbReference type="ARBA" id="ARBA00023015"/>
    </source>
</evidence>
<organism evidence="6 7">
    <name type="scientific">Methylobacterium brachiatum</name>
    <dbReference type="NCBI Taxonomy" id="269660"/>
    <lineage>
        <taxon>Bacteria</taxon>
        <taxon>Pseudomonadati</taxon>
        <taxon>Pseudomonadota</taxon>
        <taxon>Alphaproteobacteria</taxon>
        <taxon>Hyphomicrobiales</taxon>
        <taxon>Methylobacteriaceae</taxon>
        <taxon>Methylobacterium</taxon>
    </lineage>
</organism>
<evidence type="ECO:0000256" key="4">
    <source>
        <dbReference type="ARBA" id="ARBA00023163"/>
    </source>
</evidence>
<dbReference type="GO" id="GO:0003700">
    <property type="term" value="F:DNA-binding transcription factor activity"/>
    <property type="evidence" value="ECO:0007669"/>
    <property type="project" value="InterPro"/>
</dbReference>
<dbReference type="Proteomes" id="UP001223420">
    <property type="component" value="Unassembled WGS sequence"/>
</dbReference>
<evidence type="ECO:0000256" key="1">
    <source>
        <dbReference type="ARBA" id="ARBA00009437"/>
    </source>
</evidence>
<protein>
    <submittedName>
        <fullName evidence="6">DNA-binding transcriptional LysR family regulator</fullName>
    </submittedName>
</protein>
<dbReference type="PROSITE" id="PS50931">
    <property type="entry name" value="HTH_LYSR"/>
    <property type="match status" value="1"/>
</dbReference>
<name>A0AAJ1WW56_9HYPH</name>
<evidence type="ECO:0000259" key="5">
    <source>
        <dbReference type="PROSITE" id="PS50931"/>
    </source>
</evidence>
<evidence type="ECO:0000313" key="6">
    <source>
        <dbReference type="EMBL" id="MDQ0543385.1"/>
    </source>
</evidence>
<keyword evidence="3 6" id="KW-0238">DNA-binding</keyword>
<dbReference type="InterPro" id="IPR036388">
    <property type="entry name" value="WH-like_DNA-bd_sf"/>
</dbReference>
<dbReference type="Gene3D" id="3.40.190.290">
    <property type="match status" value="1"/>
</dbReference>
<dbReference type="AlphaFoldDB" id="A0AAJ1WW56"/>
<evidence type="ECO:0000256" key="3">
    <source>
        <dbReference type="ARBA" id="ARBA00023125"/>
    </source>
</evidence>
<sequence>MASMDLALALRAFLRTVERSSLSAAARDLGVSQPAVSKHLRNLEAHIGARLLERSARLVRPTPQGQRLYEASQPALAAIDAALEDARTEAGSVEGRLRLHAPSCIGVKHLHPIGTAFQAEHPRVTVDLVLEDRVIDLVHEDYDLALRYGRPEGQDLVVRRLGWVQRILVAAPAYLAQAGGIETPEQLATCALVATRAAVDARSALILHRGRETVTVPVQPVLRTNNAEVLVATLLAGRVMGPVQHLLVADHLAAGRLVRVLPDYEVRSTEAYLVYPSVRHMRPAVRAFTDFAVPRIRAVEGMHANV</sequence>
<dbReference type="PANTHER" id="PTHR30537">
    <property type="entry name" value="HTH-TYPE TRANSCRIPTIONAL REGULATOR"/>
    <property type="match status" value="1"/>
</dbReference>
<dbReference type="PRINTS" id="PR00039">
    <property type="entry name" value="HTHLYSR"/>
</dbReference>
<dbReference type="Gene3D" id="1.10.10.10">
    <property type="entry name" value="Winged helix-like DNA-binding domain superfamily/Winged helix DNA-binding domain"/>
    <property type="match status" value="1"/>
</dbReference>
<dbReference type="InterPro" id="IPR036390">
    <property type="entry name" value="WH_DNA-bd_sf"/>
</dbReference>
<dbReference type="InterPro" id="IPR005119">
    <property type="entry name" value="LysR_subst-bd"/>
</dbReference>
<dbReference type="Pfam" id="PF03466">
    <property type="entry name" value="LysR_substrate"/>
    <property type="match status" value="1"/>
</dbReference>
<comment type="similarity">
    <text evidence="1">Belongs to the LysR transcriptional regulatory family.</text>
</comment>
<dbReference type="GO" id="GO:0003677">
    <property type="term" value="F:DNA binding"/>
    <property type="evidence" value="ECO:0007669"/>
    <property type="project" value="UniProtKB-KW"/>
</dbReference>
<dbReference type="Pfam" id="PF00126">
    <property type="entry name" value="HTH_1"/>
    <property type="match status" value="1"/>
</dbReference>
<reference evidence="6" key="1">
    <citation type="submission" date="2023-07" db="EMBL/GenBank/DDBJ databases">
        <title>Genomic Encyclopedia of Type Strains, Phase IV (KMG-IV): sequencing the most valuable type-strain genomes for metagenomic binning, comparative biology and taxonomic classification.</title>
        <authorList>
            <person name="Goeker M."/>
        </authorList>
    </citation>
    <scope>NUCLEOTIDE SEQUENCE</scope>
    <source>
        <strain evidence="6">DSM 19569</strain>
    </source>
</reference>
<dbReference type="PANTHER" id="PTHR30537:SF5">
    <property type="entry name" value="HTH-TYPE TRANSCRIPTIONAL ACTIVATOR TTDR-RELATED"/>
    <property type="match status" value="1"/>
</dbReference>
<keyword evidence="2" id="KW-0805">Transcription regulation</keyword>
<accession>A0AAJ1WW56</accession>
<gene>
    <name evidence="6" type="ORF">QO001_002311</name>
</gene>
<dbReference type="InterPro" id="IPR000847">
    <property type="entry name" value="LysR_HTH_N"/>
</dbReference>
<keyword evidence="4" id="KW-0804">Transcription</keyword>
<dbReference type="FunFam" id="1.10.10.10:FF:000001">
    <property type="entry name" value="LysR family transcriptional regulator"/>
    <property type="match status" value="1"/>
</dbReference>
<dbReference type="SUPFAM" id="SSF53850">
    <property type="entry name" value="Periplasmic binding protein-like II"/>
    <property type="match status" value="1"/>
</dbReference>
<dbReference type="EMBL" id="JAUSWL010000003">
    <property type="protein sequence ID" value="MDQ0543385.1"/>
    <property type="molecule type" value="Genomic_DNA"/>
</dbReference>
<proteinExistence type="inferred from homology"/>
<feature type="domain" description="HTH lysR-type" evidence="5">
    <location>
        <begin position="10"/>
        <end position="62"/>
    </location>
</feature>
<dbReference type="CDD" id="cd08422">
    <property type="entry name" value="PBP2_CrgA_like"/>
    <property type="match status" value="1"/>
</dbReference>